<name>A0A3R9X8S1_9CREN</name>
<dbReference type="EMBL" id="RCOS01000026">
    <property type="protein sequence ID" value="RSN78029.1"/>
    <property type="molecule type" value="Genomic_DNA"/>
</dbReference>
<dbReference type="Gene3D" id="3.60.15.10">
    <property type="entry name" value="Ribonuclease Z/Hydroxyacylglutathione hydrolase-like"/>
    <property type="match status" value="1"/>
</dbReference>
<keyword evidence="4" id="KW-1185">Reference proteome</keyword>
<dbReference type="RefSeq" id="WP_125670356.1">
    <property type="nucleotide sequence ID" value="NZ_RCOS01000026.1"/>
</dbReference>
<dbReference type="InterPro" id="IPR036866">
    <property type="entry name" value="RibonucZ/Hydroxyglut_hydro"/>
</dbReference>
<dbReference type="Pfam" id="PF00753">
    <property type="entry name" value="Lactamase_B"/>
    <property type="match status" value="1"/>
</dbReference>
<dbReference type="HAMAP" id="MF_01406">
    <property type="entry name" value="UPF0282"/>
    <property type="match status" value="1"/>
</dbReference>
<gene>
    <name evidence="3" type="ORF">D6D85_01810</name>
</gene>
<dbReference type="InterPro" id="IPR001279">
    <property type="entry name" value="Metallo-B-lactamas"/>
</dbReference>
<proteinExistence type="inferred from homology"/>
<sequence length="298" mass="34562">MRVIPLSSDSMGARSMATFIETKDAKIMIDPGVALGPSRYGLPPHPKEWERMQEHWKEIVNYAEKADILIITHYHYDHHNPWDDLEIYDGKKVLVKDPKKNINYSQRSRASFFLKQIENRAKIEIADGNKVLEGETEILFSNPVFHGTNDKLGYVVEVLIREEGNSFLFTSDVEGPSLEDQVKFVLDNRPKIVMIDGPMTYMLGYRYSQASLEASIQNLLRILDVVETLVIDHHLLRDLDWNKRIAKVLDKGNTMGKKVLTSNELVDKPLDMLEARRKELYELYPVKESEMRRWSIEE</sequence>
<dbReference type="InterPro" id="IPR014426">
    <property type="entry name" value="UPF0282_hydrls"/>
</dbReference>
<dbReference type="PANTHER" id="PTHR43546:SF4">
    <property type="entry name" value="UPF0282 PROTEIN MJ1629"/>
    <property type="match status" value="1"/>
</dbReference>
<dbReference type="NCBIfam" id="NF003287">
    <property type="entry name" value="PRK04286.1-1"/>
    <property type="match status" value="1"/>
</dbReference>
<feature type="domain" description="Metallo-beta-lactamase" evidence="2">
    <location>
        <begin position="16"/>
        <end position="206"/>
    </location>
</feature>
<dbReference type="AlphaFoldDB" id="A0A3R9X8S1"/>
<dbReference type="PIRSF" id="PIRSF004944">
    <property type="entry name" value="UCP004944_hydrls"/>
    <property type="match status" value="1"/>
</dbReference>
<accession>A0A3R9X8S1</accession>
<keyword evidence="3" id="KW-0378">Hydrolase</keyword>
<dbReference type="SUPFAM" id="SSF56281">
    <property type="entry name" value="Metallo-hydrolase/oxidoreductase"/>
    <property type="match status" value="1"/>
</dbReference>
<dbReference type="InterPro" id="IPR050114">
    <property type="entry name" value="UPF0173_UPF0282_UlaG_hydrolase"/>
</dbReference>
<dbReference type="GO" id="GO:0016787">
    <property type="term" value="F:hydrolase activity"/>
    <property type="evidence" value="ECO:0007669"/>
    <property type="project" value="UniProtKB-KW"/>
</dbReference>
<comment type="similarity">
    <text evidence="1">Belongs to the UPF0282 family.</text>
</comment>
<organism evidence="3 4">
    <name type="scientific">Candidatus Methanodesulfokora washburnensis</name>
    <dbReference type="NCBI Taxonomy" id="2478471"/>
    <lineage>
        <taxon>Archaea</taxon>
        <taxon>Thermoproteota</taxon>
        <taxon>Candidatus Korarchaeia</taxon>
        <taxon>Candidatus Korarchaeia incertae sedis</taxon>
        <taxon>Candidatus Methanodesulfokora</taxon>
    </lineage>
</organism>
<evidence type="ECO:0000259" key="2">
    <source>
        <dbReference type="Pfam" id="PF00753"/>
    </source>
</evidence>
<dbReference type="OrthoDB" id="21331at2157"/>
<dbReference type="PANTHER" id="PTHR43546">
    <property type="entry name" value="UPF0173 METAL-DEPENDENT HYDROLASE MJ1163-RELATED"/>
    <property type="match status" value="1"/>
</dbReference>
<reference evidence="3 4" key="1">
    <citation type="submission" date="2018-10" db="EMBL/GenBank/DDBJ databases">
        <title>Co-occurring genomic capacity for anaerobic methane metabolism and dissimilatory sulfite reduction discovered in the Korarchaeota.</title>
        <authorList>
            <person name="Mckay L.J."/>
            <person name="Dlakic M."/>
            <person name="Fields M.W."/>
            <person name="Delmont T.O."/>
            <person name="Eren A.M."/>
            <person name="Jay Z.J."/>
            <person name="Klingelsmith K.B."/>
            <person name="Rusch D.B."/>
            <person name="Inskeep W.P."/>
        </authorList>
    </citation>
    <scope>NUCLEOTIDE SEQUENCE [LARGE SCALE GENOMIC DNA]</scope>
    <source>
        <strain evidence="3 4">MDKW</strain>
    </source>
</reference>
<evidence type="ECO:0000313" key="4">
    <source>
        <dbReference type="Proteomes" id="UP000277582"/>
    </source>
</evidence>
<dbReference type="Proteomes" id="UP000277582">
    <property type="component" value="Unassembled WGS sequence"/>
</dbReference>
<evidence type="ECO:0000313" key="3">
    <source>
        <dbReference type="EMBL" id="RSN78029.1"/>
    </source>
</evidence>
<comment type="caution">
    <text evidence="3">The sequence shown here is derived from an EMBL/GenBank/DDBJ whole genome shotgun (WGS) entry which is preliminary data.</text>
</comment>
<evidence type="ECO:0000256" key="1">
    <source>
        <dbReference type="HAMAP-Rule" id="MF_01406"/>
    </source>
</evidence>
<protein>
    <recommendedName>
        <fullName evidence="1">UPF0282 protein D6D85_01810</fullName>
    </recommendedName>
</protein>